<keyword evidence="1" id="KW-0614">Plasmid</keyword>
<dbReference type="AlphaFoldDB" id="A0A343VRG8"/>
<accession>A0A343VRG8</accession>
<name>A0A343VRG8_9MYCO</name>
<evidence type="ECO:0000313" key="1">
    <source>
        <dbReference type="EMBL" id="AVN58492.1"/>
    </source>
</evidence>
<reference evidence="1" key="1">
    <citation type="journal article" date="2018" name="Front. Microbiol.">
        <title>Beyond the Limits: tRNA Array Units in Mycobacterium Genomes.</title>
        <authorList>
            <person name="Morgado S.M."/>
            <person name="Vicente A.C."/>
        </authorList>
    </citation>
    <scope>NUCLEOTIDE SEQUENCE</scope>
    <source>
        <strain evidence="1">CBMA 213</strain>
        <plasmid evidence="1">pCBMA213_1</plasmid>
    </source>
</reference>
<dbReference type="RefSeq" id="WP_155921935.1">
    <property type="nucleotide sequence ID" value="NZ_MF600313.1"/>
</dbReference>
<proteinExistence type="predicted"/>
<organism evidence="1">
    <name type="scientific">Mycolicibacterium sp. CBMA 213</name>
    <dbReference type="NCBI Taxonomy" id="1968788"/>
    <lineage>
        <taxon>Bacteria</taxon>
        <taxon>Bacillati</taxon>
        <taxon>Actinomycetota</taxon>
        <taxon>Actinomycetes</taxon>
        <taxon>Mycobacteriales</taxon>
        <taxon>Mycobacteriaceae</taxon>
        <taxon>Mycolicibacterium</taxon>
    </lineage>
</organism>
<gene>
    <name evidence="1" type="ORF">B5P44_p00197</name>
</gene>
<protein>
    <submittedName>
        <fullName evidence="1">Uncharacterized protein</fullName>
    </submittedName>
</protein>
<dbReference type="EMBL" id="MF600313">
    <property type="protein sequence ID" value="AVN58492.1"/>
    <property type="molecule type" value="Genomic_DNA"/>
</dbReference>
<geneLocation type="plasmid" evidence="1">
    <name>pCBMA213_1</name>
</geneLocation>
<sequence length="144" mass="15931">MTAFADAEVARLQYVASAMREVRTALLAASDDAASDREALCAGALVAYWLTCVAEEIATRYRQMDELVARRPTRAQLQAHLVELNAVKLSDFTPRFPDPLTQSPPSLDALSELFEPAAAMLRDTVFLTLAVLIDRLHPWSRTGR</sequence>